<name>A0A6P5Y534_DURZI</name>
<dbReference type="Proteomes" id="UP000515121">
    <property type="component" value="Unplaced"/>
</dbReference>
<dbReference type="SUPFAM" id="SSF53720">
    <property type="entry name" value="ALDH-like"/>
    <property type="match status" value="1"/>
</dbReference>
<gene>
    <name evidence="4" type="primary">LOC111288816</name>
</gene>
<dbReference type="OrthoDB" id="1721490at2759"/>
<keyword evidence="2" id="KW-0520">NAD</keyword>
<evidence type="ECO:0000313" key="4">
    <source>
        <dbReference type="RefSeq" id="XP_022735520.1"/>
    </source>
</evidence>
<comment type="similarity">
    <text evidence="1">Belongs to the aldehyde dehydrogenase family.</text>
</comment>
<dbReference type="KEGG" id="dzi:111288816"/>
<dbReference type="RefSeq" id="XP_022735520.1">
    <property type="nucleotide sequence ID" value="XM_022879785.1"/>
</dbReference>
<evidence type="ECO:0000256" key="2">
    <source>
        <dbReference type="ARBA" id="ARBA00023027"/>
    </source>
</evidence>
<evidence type="ECO:0000313" key="3">
    <source>
        <dbReference type="Proteomes" id="UP000515121"/>
    </source>
</evidence>
<dbReference type="InterPro" id="IPR016162">
    <property type="entry name" value="Ald_DH_N"/>
</dbReference>
<reference evidence="4" key="1">
    <citation type="submission" date="2025-08" db="UniProtKB">
        <authorList>
            <consortium name="RefSeq"/>
        </authorList>
    </citation>
    <scope>IDENTIFICATION</scope>
    <source>
        <tissue evidence="4">Fruit stalk</tissue>
    </source>
</reference>
<proteinExistence type="inferred from homology"/>
<dbReference type="PANTHER" id="PTHR43860">
    <property type="entry name" value="BETAINE ALDEHYDE DEHYDROGENASE"/>
    <property type="match status" value="1"/>
</dbReference>
<dbReference type="InterPro" id="IPR016161">
    <property type="entry name" value="Ald_DH/histidinol_DH"/>
</dbReference>
<evidence type="ECO:0000256" key="1">
    <source>
        <dbReference type="ARBA" id="ARBA00009986"/>
    </source>
</evidence>
<dbReference type="Gene3D" id="3.40.605.10">
    <property type="entry name" value="Aldehyde Dehydrogenase, Chain A, domain 1"/>
    <property type="match status" value="2"/>
</dbReference>
<accession>A0A6P5Y534</accession>
<organism evidence="3 4">
    <name type="scientific">Durio zibethinus</name>
    <name type="common">Durian</name>
    <dbReference type="NCBI Taxonomy" id="66656"/>
    <lineage>
        <taxon>Eukaryota</taxon>
        <taxon>Viridiplantae</taxon>
        <taxon>Streptophyta</taxon>
        <taxon>Embryophyta</taxon>
        <taxon>Tracheophyta</taxon>
        <taxon>Spermatophyta</taxon>
        <taxon>Magnoliopsida</taxon>
        <taxon>eudicotyledons</taxon>
        <taxon>Gunneridae</taxon>
        <taxon>Pentapetalae</taxon>
        <taxon>rosids</taxon>
        <taxon>malvids</taxon>
        <taxon>Malvales</taxon>
        <taxon>Malvaceae</taxon>
        <taxon>Helicteroideae</taxon>
        <taxon>Durio</taxon>
    </lineage>
</organism>
<dbReference type="GeneID" id="111288816"/>
<dbReference type="GO" id="GO:0016491">
    <property type="term" value="F:oxidoreductase activity"/>
    <property type="evidence" value="ECO:0007669"/>
    <property type="project" value="InterPro"/>
</dbReference>
<keyword evidence="3" id="KW-1185">Reference proteome</keyword>
<protein>
    <submittedName>
        <fullName evidence="4">Betaine aldehyde dehydrogenase 1, chloroplastic-like</fullName>
    </submittedName>
</protein>
<dbReference type="PANTHER" id="PTHR43860:SF2">
    <property type="entry name" value="BETAINE ALDEHYDE DEHYDROGENASE-RELATED"/>
    <property type="match status" value="1"/>
</dbReference>
<dbReference type="AlphaFoldDB" id="A0A6P5Y534"/>
<sequence>MNQWDEIKILHLVAQGHDFKEDVKTDIDDVVGYFEYYTYLAKSLDVKVKRLPSLFPIETFKSYVLKEPLRVIGLITPMEVIHYYGLAILKPFEFGIYHLFGSWLTCVGRFGFLQIAFTRNTITGSMIMKVATQMVKLVSLELSRKSPIILFEDQEYEESR</sequence>